<dbReference type="GO" id="GO:0032039">
    <property type="term" value="C:integrator complex"/>
    <property type="evidence" value="ECO:0007669"/>
    <property type="project" value="InterPro"/>
</dbReference>
<evidence type="ECO:0000313" key="5">
    <source>
        <dbReference type="WBParaSite" id="jg26398"/>
    </source>
</evidence>
<evidence type="ECO:0000259" key="3">
    <source>
        <dbReference type="Pfam" id="PF14838"/>
    </source>
</evidence>
<dbReference type="AlphaFoldDB" id="A0A915E6W3"/>
<feature type="domain" description="Integrator complex subunit 5 C-terminal" evidence="3">
    <location>
        <begin position="250"/>
        <end position="879"/>
    </location>
</feature>
<dbReference type="InterPro" id="IPR040316">
    <property type="entry name" value="INTS5"/>
</dbReference>
<feature type="domain" description="Integrator complex subunit 5 N-terminal" evidence="2">
    <location>
        <begin position="56"/>
        <end position="223"/>
    </location>
</feature>
<dbReference type="Pfam" id="PF14837">
    <property type="entry name" value="INTS5_N"/>
    <property type="match status" value="1"/>
</dbReference>
<feature type="transmembrane region" description="Helical" evidence="1">
    <location>
        <begin position="289"/>
        <end position="309"/>
    </location>
</feature>
<keyword evidence="1" id="KW-0812">Transmembrane</keyword>
<evidence type="ECO:0000256" key="1">
    <source>
        <dbReference type="SAM" id="Phobius"/>
    </source>
</evidence>
<organism evidence="4 5">
    <name type="scientific">Ditylenchus dipsaci</name>
    <dbReference type="NCBI Taxonomy" id="166011"/>
    <lineage>
        <taxon>Eukaryota</taxon>
        <taxon>Metazoa</taxon>
        <taxon>Ecdysozoa</taxon>
        <taxon>Nematoda</taxon>
        <taxon>Chromadorea</taxon>
        <taxon>Rhabditida</taxon>
        <taxon>Tylenchina</taxon>
        <taxon>Tylenchomorpha</taxon>
        <taxon>Sphaerularioidea</taxon>
        <taxon>Anguinidae</taxon>
        <taxon>Anguininae</taxon>
        <taxon>Ditylenchus</taxon>
    </lineage>
</organism>
<dbReference type="Pfam" id="PF14838">
    <property type="entry name" value="INTS5_C"/>
    <property type="match status" value="1"/>
</dbReference>
<name>A0A915E6W3_9BILA</name>
<reference evidence="5" key="1">
    <citation type="submission" date="2022-11" db="UniProtKB">
        <authorList>
            <consortium name="WormBaseParasite"/>
        </authorList>
    </citation>
    <scope>IDENTIFICATION</scope>
</reference>
<sequence length="942" mass="106924">MEVDDMKASTSASMPPITERIAQLQAKIKKFFELASLGDATMAYRQRHGAIWTGFSSDELTSSVENLLLESPAARGAALHFLGNMIHENAHLYFLRKEKSNLTEFYIGRAEKESYAIELLNWLFTLLAELGMQNSQRPVMKGSKAPPVLLDVFLNCPCIADLIHLLNKTFSFILMKAPEEAISVLIESARQGDKADWIWLHIANTFPSEVVPHLISIGIEDFRGYCNELGKQNISKIRLIQIQEECNYMFRSFSEFFTYLAEKKKNTVLKLKIREVIEDYFIKESSDPIGLLFVIKLFLISPVIFIFMIEDLKSYISTRSLISLISLGNHPAMLITILPRPFLHDFLIKMAMNVDLSILFGLTEQLVPIVMGDKELVRDIKTLPASLQTEVKDVALKMIDEILSRLLTIIHCERYLKKIDLTFLERYSNDDQLKRKSVESLLEGDEIGKFNAKILNIVCLHYGVQKAAELFSLLIYSAEDEKQLASFVEFALTVTPFYPEIMSLGVRELLKNTDKQVDRSESHKSELRRTRFVNNLLTLIQWQNTAKDEDSLKYLGLSMTDLRGELQISLMEWGLKYVFSIKELDETSVEVLDTFFNLMKAVVPRVQLQLKDPNRLLVQFSGMIVTLLTFINKVDFVCRCFAITGVFFSSQVGASKDLLISSLLNEAFENSAKLFGTSKNLTRIENEINFSQISPPHLLNFGLSSANEYSCLKELRSTPFGPKTAAYMAHSGTISSRHRRKLASTESGNETEKLRVLLFINMIDRLCLAGDGENYDPNTCRYLGEALTEHLCPDGTTSAFGWSTWEVERELTPKYVEINRQIEEEVPFCFDLLLMLSEVGLPGICFALPTLRAQFACALIQLETTPLKDSKVLPQALDRIAKVFAVLIAANNQEAYVILLYLWNFLQAILPAETQAIEQINISAFDETLCCPRTEPVKILWP</sequence>
<keyword evidence="1" id="KW-1133">Transmembrane helix</keyword>
<dbReference type="Proteomes" id="UP000887574">
    <property type="component" value="Unplaced"/>
</dbReference>
<dbReference type="InterPro" id="IPR029444">
    <property type="entry name" value="INTS5_C"/>
</dbReference>
<proteinExistence type="predicted"/>
<dbReference type="GO" id="GO:0034472">
    <property type="term" value="P:snRNA 3'-end processing"/>
    <property type="evidence" value="ECO:0007669"/>
    <property type="project" value="TreeGrafter"/>
</dbReference>
<keyword evidence="1" id="KW-0472">Membrane</keyword>
<dbReference type="PANTHER" id="PTHR31697:SF2">
    <property type="entry name" value="INTEGRATOR COMPLEX SUBUNIT 5"/>
    <property type="match status" value="1"/>
</dbReference>
<dbReference type="InterPro" id="IPR029445">
    <property type="entry name" value="INTS5_N"/>
</dbReference>
<feature type="transmembrane region" description="Helical" evidence="1">
    <location>
        <begin position="321"/>
        <end position="343"/>
    </location>
</feature>
<keyword evidence="4" id="KW-1185">Reference proteome</keyword>
<protein>
    <submittedName>
        <fullName evidence="5">Uncharacterized protein</fullName>
    </submittedName>
</protein>
<dbReference type="WBParaSite" id="jg26398">
    <property type="protein sequence ID" value="jg26398"/>
    <property type="gene ID" value="jg26398"/>
</dbReference>
<accession>A0A915E6W3</accession>
<evidence type="ECO:0000259" key="2">
    <source>
        <dbReference type="Pfam" id="PF14837"/>
    </source>
</evidence>
<evidence type="ECO:0000313" key="4">
    <source>
        <dbReference type="Proteomes" id="UP000887574"/>
    </source>
</evidence>
<dbReference type="PANTHER" id="PTHR31697">
    <property type="entry name" value="INTEGRATOR COMPLEX SUBUNIT 5"/>
    <property type="match status" value="1"/>
</dbReference>